<gene>
    <name evidence="1" type="ORF">SSPSH_001821</name>
</gene>
<dbReference type="EMBL" id="AFNV02000011">
    <property type="protein sequence ID" value="ERJ19213.1"/>
    <property type="molecule type" value="Genomic_DNA"/>
</dbReference>
<evidence type="ECO:0000313" key="1">
    <source>
        <dbReference type="EMBL" id="ERJ19213.1"/>
    </source>
</evidence>
<reference evidence="1 2" key="1">
    <citation type="journal article" date="2011" name="J. Bacteriol.">
        <title>Genome sequence of Salinisphaera shabanensis, a gammaproteobacterium from the harsh, variable environment of the brine-seawater interface of the Shaban Deep in the Red Sea.</title>
        <authorList>
            <person name="Antunes A."/>
            <person name="Alam I."/>
            <person name="Bajic V.B."/>
            <person name="Stingl U."/>
        </authorList>
    </citation>
    <scope>NUCLEOTIDE SEQUENCE [LARGE SCALE GENOMIC DNA]</scope>
    <source>
        <strain evidence="1 2">E1L3A</strain>
    </source>
</reference>
<evidence type="ECO:0000313" key="2">
    <source>
        <dbReference type="Proteomes" id="UP000006242"/>
    </source>
</evidence>
<dbReference type="RefSeq" id="WP_006914804.1">
    <property type="nucleotide sequence ID" value="NZ_AFNV02000011.1"/>
</dbReference>
<accession>U2FYH8</accession>
<sequence>MAYTDQTPMNTLLAGMAAVDAEACHEFARRQHAAGHGDDLKTAAALLHDQAFAAQLDRPAELVEWKYPEHFEPVDQTMLTTLLQAASNGERENVRATVAEQRFADITALSSIANYLTRACEQFSHFGARRPDPQQSLF</sequence>
<name>U2FYH8_9GAMM</name>
<comment type="caution">
    <text evidence="1">The sequence shown here is derived from an EMBL/GenBank/DDBJ whole genome shotgun (WGS) entry which is preliminary data.</text>
</comment>
<reference evidence="1 2" key="2">
    <citation type="journal article" date="2013" name="PLoS ONE">
        <title>INDIGO - INtegrated Data Warehouse of MIcrobial GenOmes with Examples from the Red Sea Extremophiles.</title>
        <authorList>
            <person name="Alam I."/>
            <person name="Antunes A."/>
            <person name="Kamau A.A."/>
            <person name="Ba Alawi W."/>
            <person name="Kalkatawi M."/>
            <person name="Stingl U."/>
            <person name="Bajic V.B."/>
        </authorList>
    </citation>
    <scope>NUCLEOTIDE SEQUENCE [LARGE SCALE GENOMIC DNA]</scope>
    <source>
        <strain evidence="1 2">E1L3A</strain>
    </source>
</reference>
<organism evidence="1 2">
    <name type="scientific">Salinisphaera shabanensis E1L3A</name>
    <dbReference type="NCBI Taxonomy" id="1033802"/>
    <lineage>
        <taxon>Bacteria</taxon>
        <taxon>Pseudomonadati</taxon>
        <taxon>Pseudomonadota</taxon>
        <taxon>Gammaproteobacteria</taxon>
        <taxon>Salinisphaerales</taxon>
        <taxon>Salinisphaeraceae</taxon>
        <taxon>Salinisphaera</taxon>
    </lineage>
</organism>
<dbReference type="Proteomes" id="UP000006242">
    <property type="component" value="Unassembled WGS sequence"/>
</dbReference>
<keyword evidence="2" id="KW-1185">Reference proteome</keyword>
<dbReference type="AlphaFoldDB" id="U2FYH8"/>
<protein>
    <submittedName>
        <fullName evidence="1">Uncharacterized protein</fullName>
    </submittedName>
</protein>
<proteinExistence type="predicted"/>
<dbReference type="OrthoDB" id="7062350at2"/>